<proteinExistence type="predicted"/>
<accession>A0A833S1N8</accession>
<dbReference type="PANTHER" id="PTHR20961:SF5">
    <property type="entry name" value="GLYCOSYLTRANSFERASE-RELATED"/>
    <property type="match status" value="1"/>
</dbReference>
<organism evidence="1 2">
    <name type="scientific">Carex littledalei</name>
    <dbReference type="NCBI Taxonomy" id="544730"/>
    <lineage>
        <taxon>Eukaryota</taxon>
        <taxon>Viridiplantae</taxon>
        <taxon>Streptophyta</taxon>
        <taxon>Embryophyta</taxon>
        <taxon>Tracheophyta</taxon>
        <taxon>Spermatophyta</taxon>
        <taxon>Magnoliopsida</taxon>
        <taxon>Liliopsida</taxon>
        <taxon>Poales</taxon>
        <taxon>Cyperaceae</taxon>
        <taxon>Cyperoideae</taxon>
        <taxon>Cariceae</taxon>
        <taxon>Carex</taxon>
        <taxon>Carex subgen. Euthyceras</taxon>
    </lineage>
</organism>
<evidence type="ECO:0008006" key="3">
    <source>
        <dbReference type="Google" id="ProtNLM"/>
    </source>
</evidence>
<dbReference type="Proteomes" id="UP000623129">
    <property type="component" value="Unassembled WGS sequence"/>
</dbReference>
<dbReference type="OrthoDB" id="689111at2759"/>
<protein>
    <recommendedName>
        <fullName evidence="3">Glycosyltransferase</fullName>
    </recommendedName>
</protein>
<sequence length="113" mass="13077">MGVHGAGLTHFMFLPDNAVHIQVAPLGKPSSREYYGLPAIDRNLRYIQYNISEEESTLSEKYPRDHPVFTDPDSIFRQGYAVSFRIYLVEQNIKLNIARFRPVLVRALELLRK</sequence>
<dbReference type="GO" id="GO:0016757">
    <property type="term" value="F:glycosyltransferase activity"/>
    <property type="evidence" value="ECO:0007669"/>
    <property type="project" value="InterPro"/>
</dbReference>
<dbReference type="AlphaFoldDB" id="A0A833S1N8"/>
<dbReference type="PANTHER" id="PTHR20961">
    <property type="entry name" value="GLYCOSYLTRANSFERASE"/>
    <property type="match status" value="1"/>
</dbReference>
<keyword evidence="2" id="KW-1185">Reference proteome</keyword>
<dbReference type="EMBL" id="SWLB01000001">
    <property type="protein sequence ID" value="KAF3341809.1"/>
    <property type="molecule type" value="Genomic_DNA"/>
</dbReference>
<evidence type="ECO:0000313" key="2">
    <source>
        <dbReference type="Proteomes" id="UP000623129"/>
    </source>
</evidence>
<reference evidence="1" key="1">
    <citation type="submission" date="2020-01" db="EMBL/GenBank/DDBJ databases">
        <title>Genome sequence of Kobresia littledalei, the first chromosome-level genome in the family Cyperaceae.</title>
        <authorList>
            <person name="Qu G."/>
        </authorList>
    </citation>
    <scope>NUCLEOTIDE SEQUENCE</scope>
    <source>
        <strain evidence="1">C.B.Clarke</strain>
        <tissue evidence="1">Leaf</tissue>
    </source>
</reference>
<name>A0A833S1N8_9POAL</name>
<evidence type="ECO:0000313" key="1">
    <source>
        <dbReference type="EMBL" id="KAF3341809.1"/>
    </source>
</evidence>
<gene>
    <name evidence="1" type="ORF">FCM35_KLT00447</name>
</gene>
<dbReference type="InterPro" id="IPR007657">
    <property type="entry name" value="Glycosyltransferase_61"/>
</dbReference>
<comment type="caution">
    <text evidence="1">The sequence shown here is derived from an EMBL/GenBank/DDBJ whole genome shotgun (WGS) entry which is preliminary data.</text>
</comment>